<comment type="caution">
    <text evidence="1">The sequence shown here is derived from an EMBL/GenBank/DDBJ whole genome shotgun (WGS) entry which is preliminary data.</text>
</comment>
<evidence type="ECO:0000313" key="2">
    <source>
        <dbReference type="Proteomes" id="UP000663880"/>
    </source>
</evidence>
<protein>
    <recommendedName>
        <fullName evidence="3">Reverse transcriptase domain-containing protein</fullName>
    </recommendedName>
</protein>
<accession>A0A821Q332</accession>
<reference evidence="1" key="1">
    <citation type="submission" date="2021-02" db="EMBL/GenBank/DDBJ databases">
        <authorList>
            <person name="Steward A R."/>
        </authorList>
    </citation>
    <scope>NUCLEOTIDE SEQUENCE</scope>
</reference>
<sequence>MGFPRNYAIGSPAFWPSIKVVIDGACSNLKPVNAGVPQGCVLSPTLFLLHINDMLKLSNIHCYADDSTGDTFYTGRAGISRAVVDEYRNKLVSEVETLLRGVSDWGRQNLFNPKKTQVCAFSAKKTPFVATPLFENTLLKATASIGILGVDISSDVQFRGHLEGKAKLASKKLAVRIVDDQSLFERLDPLALRRDVGSLCIFYRIYHGECSEELFGLIPAAEFHHRTSRQNTKFHPYHLDVCRSTTERFSRQFLPRTTTMWNQLPIEVFPNQFDLGTFKKRAYQFLKGRQRTREPSGIESVHGGGGIT</sequence>
<organism evidence="1 2">
    <name type="scientific">Pieris macdunnoughi</name>
    <dbReference type="NCBI Taxonomy" id="345717"/>
    <lineage>
        <taxon>Eukaryota</taxon>
        <taxon>Metazoa</taxon>
        <taxon>Ecdysozoa</taxon>
        <taxon>Arthropoda</taxon>
        <taxon>Hexapoda</taxon>
        <taxon>Insecta</taxon>
        <taxon>Pterygota</taxon>
        <taxon>Neoptera</taxon>
        <taxon>Endopterygota</taxon>
        <taxon>Lepidoptera</taxon>
        <taxon>Glossata</taxon>
        <taxon>Ditrysia</taxon>
        <taxon>Papilionoidea</taxon>
        <taxon>Pieridae</taxon>
        <taxon>Pierinae</taxon>
        <taxon>Pieris</taxon>
    </lineage>
</organism>
<dbReference type="AlphaFoldDB" id="A0A821Q332"/>
<dbReference type="OrthoDB" id="10065625at2759"/>
<evidence type="ECO:0008006" key="3">
    <source>
        <dbReference type="Google" id="ProtNLM"/>
    </source>
</evidence>
<evidence type="ECO:0000313" key="1">
    <source>
        <dbReference type="EMBL" id="CAF4818551.1"/>
    </source>
</evidence>
<name>A0A821Q332_9NEOP</name>
<dbReference type="EMBL" id="CAJOBZ010000008">
    <property type="protein sequence ID" value="CAF4818551.1"/>
    <property type="molecule type" value="Genomic_DNA"/>
</dbReference>
<gene>
    <name evidence="1" type="ORF">PMACD_LOCUS4460</name>
</gene>
<dbReference type="Proteomes" id="UP000663880">
    <property type="component" value="Unassembled WGS sequence"/>
</dbReference>
<keyword evidence="2" id="KW-1185">Reference proteome</keyword>
<proteinExistence type="predicted"/>